<protein>
    <submittedName>
        <fullName evidence="2">Uncharacterized protein</fullName>
    </submittedName>
</protein>
<proteinExistence type="predicted"/>
<gene>
    <name evidence="2" type="ORF">VNO77_27773</name>
</gene>
<feature type="transmembrane region" description="Helical" evidence="1">
    <location>
        <begin position="9"/>
        <end position="29"/>
    </location>
</feature>
<feature type="transmembrane region" description="Helical" evidence="1">
    <location>
        <begin position="35"/>
        <end position="56"/>
    </location>
</feature>
<comment type="caution">
    <text evidence="2">The sequence shown here is derived from an EMBL/GenBank/DDBJ whole genome shotgun (WGS) entry which is preliminary data.</text>
</comment>
<keyword evidence="1" id="KW-0812">Transmembrane</keyword>
<name>A0AAN9Q7D0_CANGL</name>
<organism evidence="2 3">
    <name type="scientific">Canavalia gladiata</name>
    <name type="common">Sword bean</name>
    <name type="synonym">Dolichos gladiatus</name>
    <dbReference type="NCBI Taxonomy" id="3824"/>
    <lineage>
        <taxon>Eukaryota</taxon>
        <taxon>Viridiplantae</taxon>
        <taxon>Streptophyta</taxon>
        <taxon>Embryophyta</taxon>
        <taxon>Tracheophyta</taxon>
        <taxon>Spermatophyta</taxon>
        <taxon>Magnoliopsida</taxon>
        <taxon>eudicotyledons</taxon>
        <taxon>Gunneridae</taxon>
        <taxon>Pentapetalae</taxon>
        <taxon>rosids</taxon>
        <taxon>fabids</taxon>
        <taxon>Fabales</taxon>
        <taxon>Fabaceae</taxon>
        <taxon>Papilionoideae</taxon>
        <taxon>50 kb inversion clade</taxon>
        <taxon>NPAAA clade</taxon>
        <taxon>indigoferoid/millettioid clade</taxon>
        <taxon>Phaseoleae</taxon>
        <taxon>Canavalia</taxon>
    </lineage>
</organism>
<dbReference type="EMBL" id="JAYMYQ010000006">
    <property type="protein sequence ID" value="KAK7324244.1"/>
    <property type="molecule type" value="Genomic_DNA"/>
</dbReference>
<reference evidence="2 3" key="1">
    <citation type="submission" date="2024-01" db="EMBL/GenBank/DDBJ databases">
        <title>The genomes of 5 underutilized Papilionoideae crops provide insights into root nodulation and disease resistanc.</title>
        <authorList>
            <person name="Jiang F."/>
        </authorList>
    </citation>
    <scope>NUCLEOTIDE SEQUENCE [LARGE SCALE GENOMIC DNA]</scope>
    <source>
        <strain evidence="2">LVBAO_FW01</strain>
        <tissue evidence="2">Leaves</tissue>
    </source>
</reference>
<sequence length="76" mass="8717">MSPLDNKTLALVLFILHLLLAVLLFPLYMQPEPPHEVALCLGVIPCFVLVYATIAWRAGRYMRKGYLFQFESEFST</sequence>
<keyword evidence="1" id="KW-0472">Membrane</keyword>
<accession>A0AAN9Q7D0</accession>
<keyword evidence="3" id="KW-1185">Reference proteome</keyword>
<evidence type="ECO:0000256" key="1">
    <source>
        <dbReference type="SAM" id="Phobius"/>
    </source>
</evidence>
<dbReference type="AlphaFoldDB" id="A0AAN9Q7D0"/>
<evidence type="ECO:0000313" key="3">
    <source>
        <dbReference type="Proteomes" id="UP001367508"/>
    </source>
</evidence>
<keyword evidence="1" id="KW-1133">Transmembrane helix</keyword>
<dbReference type="Proteomes" id="UP001367508">
    <property type="component" value="Unassembled WGS sequence"/>
</dbReference>
<evidence type="ECO:0000313" key="2">
    <source>
        <dbReference type="EMBL" id="KAK7324244.1"/>
    </source>
</evidence>